<name>A0A0B7MBS6_9FIRM</name>
<evidence type="ECO:0000313" key="1">
    <source>
        <dbReference type="EMBL" id="CEO87969.1"/>
    </source>
</evidence>
<keyword evidence="2" id="KW-1185">Reference proteome</keyword>
<reference evidence="2" key="1">
    <citation type="submission" date="2015-01" db="EMBL/GenBank/DDBJ databases">
        <authorList>
            <person name="Manzoor Shahid"/>
            <person name="Zubair Saima"/>
        </authorList>
    </citation>
    <scope>NUCLEOTIDE SEQUENCE [LARGE SCALE GENOMIC DNA]</scope>
    <source>
        <strain evidence="2">Sp3</strain>
    </source>
</reference>
<dbReference type="Proteomes" id="UP000046155">
    <property type="component" value="Unassembled WGS sequence"/>
</dbReference>
<evidence type="ECO:0000313" key="2">
    <source>
        <dbReference type="Proteomes" id="UP000046155"/>
    </source>
</evidence>
<sequence length="68" mass="8166">MLELCGEDEGLLVENTRRAIADSHYCLGEKEKCDELYSRWLEDNPDWGWGYIGWANCYWFDRSKRPFK</sequence>
<protein>
    <submittedName>
        <fullName evidence="1">Uncharacterized protein</fullName>
    </submittedName>
</protein>
<gene>
    <name evidence="1" type="ORF">SSCH_1370019</name>
</gene>
<dbReference type="RefSeq" id="WP_156972071.1">
    <property type="nucleotide sequence ID" value="NZ_CDRZ01000043.1"/>
</dbReference>
<dbReference type="AlphaFoldDB" id="A0A0B7MBS6"/>
<proteinExistence type="predicted"/>
<accession>A0A0B7MBS6</accession>
<dbReference type="EMBL" id="CDRZ01000043">
    <property type="protein sequence ID" value="CEO87969.1"/>
    <property type="molecule type" value="Genomic_DNA"/>
</dbReference>
<dbReference type="OrthoDB" id="9802055at2"/>
<organism evidence="1 2">
    <name type="scientific">Syntrophaceticus schinkii</name>
    <dbReference type="NCBI Taxonomy" id="499207"/>
    <lineage>
        <taxon>Bacteria</taxon>
        <taxon>Bacillati</taxon>
        <taxon>Bacillota</taxon>
        <taxon>Clostridia</taxon>
        <taxon>Thermoanaerobacterales</taxon>
        <taxon>Thermoanaerobacterales Family III. Incertae Sedis</taxon>
        <taxon>Syntrophaceticus</taxon>
    </lineage>
</organism>